<proteinExistence type="predicted"/>
<accession>A0A1E7FM92</accession>
<dbReference type="EMBL" id="KV784355">
    <property type="protein sequence ID" value="OEU19280.1"/>
    <property type="molecule type" value="Genomic_DNA"/>
</dbReference>
<dbReference type="InParanoid" id="A0A1E7FM92"/>
<reference evidence="2 3" key="1">
    <citation type="submission" date="2016-09" db="EMBL/GenBank/DDBJ databases">
        <title>Extensive genetic diversity and differential bi-allelic expression allows diatom success in the polar Southern Ocean.</title>
        <authorList>
            <consortium name="DOE Joint Genome Institute"/>
            <person name="Mock T."/>
            <person name="Otillar R.P."/>
            <person name="Strauss J."/>
            <person name="Dupont C."/>
            <person name="Frickenhaus S."/>
            <person name="Maumus F."/>
            <person name="Mcmullan M."/>
            <person name="Sanges R."/>
            <person name="Schmutz J."/>
            <person name="Toseland A."/>
            <person name="Valas R."/>
            <person name="Veluchamy A."/>
            <person name="Ward B.J."/>
            <person name="Allen A."/>
            <person name="Barry K."/>
            <person name="Falciatore A."/>
            <person name="Ferrante M."/>
            <person name="Fortunato A.E."/>
            <person name="Gloeckner G."/>
            <person name="Gruber A."/>
            <person name="Hipkin R."/>
            <person name="Janech M."/>
            <person name="Kroth P."/>
            <person name="Leese F."/>
            <person name="Lindquist E."/>
            <person name="Lyon B.R."/>
            <person name="Martin J."/>
            <person name="Mayer C."/>
            <person name="Parker M."/>
            <person name="Quesneville H."/>
            <person name="Raymond J."/>
            <person name="Uhlig C."/>
            <person name="Valentin K.U."/>
            <person name="Worden A.Z."/>
            <person name="Armbrust E.V."/>
            <person name="Bowler C."/>
            <person name="Green B."/>
            <person name="Moulton V."/>
            <person name="Van Oosterhout C."/>
            <person name="Grigoriev I."/>
        </authorList>
    </citation>
    <scope>NUCLEOTIDE SEQUENCE [LARGE SCALE GENOMIC DNA]</scope>
    <source>
        <strain evidence="2 3">CCMP1102</strain>
    </source>
</reference>
<dbReference type="OrthoDB" id="48161at2759"/>
<organism evidence="2 3">
    <name type="scientific">Fragilariopsis cylindrus CCMP1102</name>
    <dbReference type="NCBI Taxonomy" id="635003"/>
    <lineage>
        <taxon>Eukaryota</taxon>
        <taxon>Sar</taxon>
        <taxon>Stramenopiles</taxon>
        <taxon>Ochrophyta</taxon>
        <taxon>Bacillariophyta</taxon>
        <taxon>Bacillariophyceae</taxon>
        <taxon>Bacillariophycidae</taxon>
        <taxon>Bacillariales</taxon>
        <taxon>Bacillariaceae</taxon>
        <taxon>Fragilariopsis</taxon>
    </lineage>
</organism>
<evidence type="ECO:0000313" key="3">
    <source>
        <dbReference type="Proteomes" id="UP000095751"/>
    </source>
</evidence>
<protein>
    <submittedName>
        <fullName evidence="2">Uncharacterized protein</fullName>
    </submittedName>
</protein>
<evidence type="ECO:0000313" key="2">
    <source>
        <dbReference type="EMBL" id="OEU19280.1"/>
    </source>
</evidence>
<evidence type="ECO:0000256" key="1">
    <source>
        <dbReference type="SAM" id="MobiDB-lite"/>
    </source>
</evidence>
<keyword evidence="3" id="KW-1185">Reference proteome</keyword>
<name>A0A1E7FM92_9STRA</name>
<feature type="compositionally biased region" description="Low complexity" evidence="1">
    <location>
        <begin position="91"/>
        <end position="108"/>
    </location>
</feature>
<gene>
    <name evidence="2" type="ORF">FRACYDRAFT_235330</name>
</gene>
<dbReference type="Proteomes" id="UP000095751">
    <property type="component" value="Unassembled WGS sequence"/>
</dbReference>
<dbReference type="AlphaFoldDB" id="A0A1E7FM92"/>
<sequence length="319" mass="35084">MPVTAKLSHRKYKFSTVGNRDQLMSYHSLAATISSLWSVGFGRVVVVSLNETGSDYTRGACEVLLKMSSSSSSSSSSNNGDEIKVVVNINSNSSSSSSSGGNNSSSSSDDVTNTNRTIATIGYSINNNKDDGDHHPLERTMEIAHVHITDPSLYKTAEVKMNIPRAAVAGLWRAMTGNFNSNNNDDTAVTTPDDDDNDDLIKEERSKWLGQNHDFEYWKYVWLTEPDSILNMNTNLLSSFKDSLDEGIALFPHRIHPLPHETDLPNDIIPHLDRGTYLPNLLPFNVSELRIKDGIGAVFGFSNGGRTCIPSKIPCEVDR</sequence>
<feature type="region of interest" description="Disordered" evidence="1">
    <location>
        <begin position="91"/>
        <end position="113"/>
    </location>
</feature>
<dbReference type="KEGG" id="fcy:FRACYDRAFT_235330"/>